<dbReference type="EMBL" id="AOGW02000010">
    <property type="protein sequence ID" value="EMY61414.1"/>
    <property type="molecule type" value="Genomic_DNA"/>
</dbReference>
<dbReference type="AlphaFoldDB" id="N1VNZ4"/>
<dbReference type="Proteomes" id="UP000012371">
    <property type="component" value="Unassembled WGS sequence"/>
</dbReference>
<reference evidence="1" key="1">
    <citation type="submission" date="2013-03" db="EMBL/GenBank/DDBJ databases">
        <authorList>
            <person name="Harkins D.M."/>
            <person name="Durkin A.S."/>
            <person name="Brinkac L.M."/>
            <person name="Haft D.H."/>
            <person name="Selengut J.D."/>
            <person name="Sanka R."/>
            <person name="DePew J."/>
            <person name="Purushe J."/>
            <person name="Hartskeerl R.A."/>
            <person name="Ahmed A."/>
            <person name="van der Linden H."/>
            <person name="Goris M.G.A."/>
            <person name="Vinetz J.M."/>
            <person name="Sutton G.G."/>
            <person name="Nierman W.C."/>
            <person name="Fouts D.E."/>
        </authorList>
    </citation>
    <scope>NUCLEOTIDE SEQUENCE [LARGE SCALE GENOMIC DNA]</scope>
    <source>
        <strain evidence="1">LT 11-33</strain>
    </source>
</reference>
<protein>
    <submittedName>
        <fullName evidence="1">Uncharacterized protein</fullName>
    </submittedName>
</protein>
<sequence length="66" mass="7777">MKRSAKVRYCANAGCLEIRIRFTPFVLLNKSKNTTSFSFFQFTFTQSKIESKWYQNKRVVAKRMGS</sequence>
<dbReference type="STRING" id="1257025.LEP1GSC203_1789"/>
<keyword evidence="2" id="KW-1185">Reference proteome</keyword>
<name>N1VNZ4_9LEPT</name>
<proteinExistence type="predicted"/>
<accession>N1VNZ4</accession>
<organism evidence="1 2">
    <name type="scientific">Leptospira terpstrae serovar Hualin str. LT 11-33 = ATCC 700639</name>
    <dbReference type="NCBI Taxonomy" id="1257025"/>
    <lineage>
        <taxon>Bacteria</taxon>
        <taxon>Pseudomonadati</taxon>
        <taxon>Spirochaetota</taxon>
        <taxon>Spirochaetia</taxon>
        <taxon>Leptospirales</taxon>
        <taxon>Leptospiraceae</taxon>
        <taxon>Leptospira</taxon>
    </lineage>
</organism>
<evidence type="ECO:0000313" key="1">
    <source>
        <dbReference type="EMBL" id="EMY61414.1"/>
    </source>
</evidence>
<evidence type="ECO:0000313" key="2">
    <source>
        <dbReference type="Proteomes" id="UP000012371"/>
    </source>
</evidence>
<gene>
    <name evidence="1" type="ORF">LEP1GSC203_1789</name>
</gene>
<comment type="caution">
    <text evidence="1">The sequence shown here is derived from an EMBL/GenBank/DDBJ whole genome shotgun (WGS) entry which is preliminary data.</text>
</comment>